<keyword evidence="1" id="KW-0238">DNA-binding</keyword>
<evidence type="ECO:0000313" key="5">
    <source>
        <dbReference type="Proteomes" id="UP000189705"/>
    </source>
</evidence>
<dbReference type="InterPro" id="IPR007889">
    <property type="entry name" value="HTH_Psq"/>
</dbReference>
<dbReference type="RefSeq" id="XP_025068148.1">
    <property type="nucleotide sequence ID" value="XM_025212363.1"/>
</dbReference>
<accession>A0A3Q0HCF9</accession>
<keyword evidence="2" id="KW-0539">Nucleus</keyword>
<dbReference type="Pfam" id="PF03221">
    <property type="entry name" value="HTH_Tnp_Tc5"/>
    <property type="match status" value="1"/>
</dbReference>
<dbReference type="SMART" id="SM00674">
    <property type="entry name" value="CENPB"/>
    <property type="match status" value="1"/>
</dbReference>
<evidence type="ECO:0000256" key="3">
    <source>
        <dbReference type="SAM" id="MobiDB-lite"/>
    </source>
</evidence>
<sequence length="408" mass="45365">MAEKRKSGASGVSKKRRAITMETKMEIIKRAEKGETPTEISRALDIPRTTIVGISKDKVRIQEHVKGSAPMQSPVITKQRVGLIAQVEKLLIVWLEGQNQRRAPVSLGIIQEKARSLYDDLKKQQGESSNTEPFKASRGWFMRFKARANLHNIKVSGEAANAVEQASCAFPGTLAEIIEEGGYCAQQVFNVGETGLFWKKMPSRTYIAKEEKSVPRYKAAKDRLTLLLGAHAAGDFKNVVEMGKELNLDAAPEDVDELLASHSEELTNEDLIELEQQKVAEEEEDAPTVEEAPPRKVLTTRVLAEAFRYLEAAMSLFEEHDPNTERSASVNRGISNMYSCYREIYKQKRRKSVPTSLGAFFKKASKTPEKPAAKTSEKTRAKNPLKSPTKSSSKSPATSPQRCPSKSI</sequence>
<dbReference type="Gene3D" id="1.10.10.60">
    <property type="entry name" value="Homeodomain-like"/>
    <property type="match status" value="2"/>
</dbReference>
<gene>
    <name evidence="6" type="primary">LOC112551409</name>
</gene>
<proteinExistence type="predicted"/>
<dbReference type="AlphaFoldDB" id="A0A3Q0HCF9"/>
<dbReference type="STRING" id="38654.A0A3Q0HCF9"/>
<evidence type="ECO:0000313" key="6">
    <source>
        <dbReference type="RefSeq" id="XP_025068148.1"/>
    </source>
</evidence>
<dbReference type="InterPro" id="IPR009057">
    <property type="entry name" value="Homeodomain-like_sf"/>
</dbReference>
<dbReference type="GO" id="GO:0005634">
    <property type="term" value="C:nucleus"/>
    <property type="evidence" value="ECO:0007669"/>
    <property type="project" value="TreeGrafter"/>
</dbReference>
<dbReference type="KEGG" id="asn:112551409"/>
<evidence type="ECO:0000256" key="1">
    <source>
        <dbReference type="ARBA" id="ARBA00023125"/>
    </source>
</evidence>
<dbReference type="InParanoid" id="A0A3Q0HCF9"/>
<dbReference type="Pfam" id="PF04218">
    <property type="entry name" value="CENP-B_N"/>
    <property type="match status" value="1"/>
</dbReference>
<name>A0A3Q0HCF9_ALLSI</name>
<evidence type="ECO:0000256" key="2">
    <source>
        <dbReference type="ARBA" id="ARBA00023242"/>
    </source>
</evidence>
<dbReference type="InterPro" id="IPR006600">
    <property type="entry name" value="HTH_CenpB_DNA-bd_dom"/>
</dbReference>
<keyword evidence="5" id="KW-1185">Reference proteome</keyword>
<dbReference type="GO" id="GO:0003677">
    <property type="term" value="F:DNA binding"/>
    <property type="evidence" value="ECO:0007669"/>
    <property type="project" value="UniProtKB-KW"/>
</dbReference>
<evidence type="ECO:0000259" key="4">
    <source>
        <dbReference type="PROSITE" id="PS51253"/>
    </source>
</evidence>
<dbReference type="InterPro" id="IPR050863">
    <property type="entry name" value="CenT-Element_Derived"/>
</dbReference>
<reference evidence="6" key="1">
    <citation type="submission" date="2025-08" db="UniProtKB">
        <authorList>
            <consortium name="RefSeq"/>
        </authorList>
    </citation>
    <scope>IDENTIFICATION</scope>
</reference>
<dbReference type="PANTHER" id="PTHR19303:SF26">
    <property type="entry name" value="TIGGER TRANSPOSABLE ELEMENT-DERIVED PROTEIN 1"/>
    <property type="match status" value="1"/>
</dbReference>
<dbReference type="PROSITE" id="PS51253">
    <property type="entry name" value="HTH_CENPB"/>
    <property type="match status" value="1"/>
</dbReference>
<feature type="domain" description="HTH CENPB-type" evidence="4">
    <location>
        <begin position="75"/>
        <end position="154"/>
    </location>
</feature>
<dbReference type="PANTHER" id="PTHR19303">
    <property type="entry name" value="TRANSPOSON"/>
    <property type="match status" value="1"/>
</dbReference>
<organism evidence="5 6">
    <name type="scientific">Alligator sinensis</name>
    <name type="common">Chinese alligator</name>
    <dbReference type="NCBI Taxonomy" id="38654"/>
    <lineage>
        <taxon>Eukaryota</taxon>
        <taxon>Metazoa</taxon>
        <taxon>Chordata</taxon>
        <taxon>Craniata</taxon>
        <taxon>Vertebrata</taxon>
        <taxon>Euteleostomi</taxon>
        <taxon>Archelosauria</taxon>
        <taxon>Archosauria</taxon>
        <taxon>Crocodylia</taxon>
        <taxon>Alligatoridae</taxon>
        <taxon>Alligatorinae</taxon>
        <taxon>Alligator</taxon>
    </lineage>
</organism>
<feature type="region of interest" description="Disordered" evidence="3">
    <location>
        <begin position="356"/>
        <end position="408"/>
    </location>
</feature>
<dbReference type="GeneID" id="112551409"/>
<feature type="compositionally biased region" description="Low complexity" evidence="3">
    <location>
        <begin position="386"/>
        <end position="400"/>
    </location>
</feature>
<dbReference type="SUPFAM" id="SSF46689">
    <property type="entry name" value="Homeodomain-like"/>
    <property type="match status" value="2"/>
</dbReference>
<feature type="compositionally biased region" description="Basic and acidic residues" evidence="3">
    <location>
        <begin position="366"/>
        <end position="380"/>
    </location>
</feature>
<dbReference type="Proteomes" id="UP000189705">
    <property type="component" value="Unplaced"/>
</dbReference>
<protein>
    <submittedName>
        <fullName evidence="6">Tigger transposable element-derived protein 1-like</fullName>
    </submittedName>
</protein>